<dbReference type="VEuPathDB" id="TriTrypDB:LdBPK_302190.1"/>
<evidence type="ECO:0000259" key="5">
    <source>
        <dbReference type="PROSITE" id="PS50102"/>
    </source>
</evidence>
<dbReference type="InterPro" id="IPR000504">
    <property type="entry name" value="RRM_dom"/>
</dbReference>
<dbReference type="AlphaFoldDB" id="A0A6J8FGK0"/>
<dbReference type="PROSITE" id="PS50102">
    <property type="entry name" value="RRM"/>
    <property type="match status" value="2"/>
</dbReference>
<feature type="region of interest" description="Disordered" evidence="4">
    <location>
        <begin position="389"/>
        <end position="436"/>
    </location>
</feature>
<evidence type="ECO:0000313" key="6">
    <source>
        <dbReference type="EMBL" id="CAC5432243.1"/>
    </source>
</evidence>
<reference evidence="6" key="1">
    <citation type="submission" date="2020-06" db="EMBL/GenBank/DDBJ databases">
        <authorList>
            <person name="Camacho E."/>
            <person name="Gonzalez-de la Fuente S."/>
            <person name="Rastrojo A."/>
            <person name="Peiro-Pastor R."/>
            <person name="Solana JC."/>
            <person name="Tabera L."/>
            <person name="Gamarro F."/>
            <person name="Carrasco-Ramiro F."/>
            <person name="Requena JM."/>
            <person name="Aguado B."/>
        </authorList>
    </citation>
    <scope>NUCLEOTIDE SEQUENCE</scope>
</reference>
<keyword evidence="1" id="KW-0677">Repeat</keyword>
<feature type="compositionally biased region" description="Pro residues" evidence="4">
    <location>
        <begin position="224"/>
        <end position="235"/>
    </location>
</feature>
<feature type="compositionally biased region" description="Polar residues" evidence="4">
    <location>
        <begin position="240"/>
        <end position="255"/>
    </location>
</feature>
<evidence type="ECO:0000256" key="2">
    <source>
        <dbReference type="ARBA" id="ARBA00022884"/>
    </source>
</evidence>
<dbReference type="CDD" id="cd00590">
    <property type="entry name" value="RRM_SF"/>
    <property type="match status" value="1"/>
</dbReference>
<feature type="compositionally biased region" description="Low complexity" evidence="4">
    <location>
        <begin position="317"/>
        <end position="330"/>
    </location>
</feature>
<feature type="region of interest" description="Disordered" evidence="4">
    <location>
        <begin position="175"/>
        <end position="208"/>
    </location>
</feature>
<sequence>MTSLQNLFVAKLPRNLTDADLEQIFVQYNPTSAKVMLDATTGKSKGFGFVLFASEDAGRTAYEKLNKTHVTLHGHNFNLCIFPSKHDGKVAMEESNALYVRNIPLKLSQAEVEQFLRGFGPLTYCAMREDNFGGSVWVVYAEFDSVESAKRALMSLHGNRTYFNTSVAILAKYADSEETKRERRRRREQQQAEQQHLDTIHNFGSPTAALDSNKGFAVQIQNAPLPPPPPPPPLPIRTSPGHSRTGSTLANSYSASDMHMEGTSASLHPPTFASISHHFAPGRHGGGGPPPGMGQPAAPPASSMLAPSTLQPTQAVSGQPQQSPTPSSGSFLNVTFNPTSANNFGNSFTHYGGLDQTPSRSSPGTPLNFSFGPEMENSGALANGLGTGSNGMLDASGHAPMTPVRRSSNLSTSGSYRHNPYAPVTPVSSTHNSTGPSTPLVSSIAYPTAPLVNMHFGASHHLHSSPVALHPPGPGIGVANNHFASRGNNAYLAAPASLNDLSQ</sequence>
<proteinExistence type="predicted"/>
<dbReference type="Gene3D" id="3.30.70.330">
    <property type="match status" value="2"/>
</dbReference>
<organism evidence="6 7">
    <name type="scientific">Leishmania donovani</name>
    <dbReference type="NCBI Taxonomy" id="5661"/>
    <lineage>
        <taxon>Eukaryota</taxon>
        <taxon>Discoba</taxon>
        <taxon>Euglenozoa</taxon>
        <taxon>Kinetoplastea</taxon>
        <taxon>Metakinetoplastina</taxon>
        <taxon>Trypanosomatida</taxon>
        <taxon>Trypanosomatidae</taxon>
        <taxon>Leishmaniinae</taxon>
        <taxon>Leishmania</taxon>
    </lineage>
</organism>
<feature type="domain" description="RRM" evidence="5">
    <location>
        <begin position="96"/>
        <end position="176"/>
    </location>
</feature>
<feature type="region of interest" description="Disordered" evidence="4">
    <location>
        <begin position="347"/>
        <end position="366"/>
    </location>
</feature>
<evidence type="ECO:0000256" key="1">
    <source>
        <dbReference type="ARBA" id="ARBA00022737"/>
    </source>
</evidence>
<dbReference type="FunFam" id="3.30.70.330:FF:001043">
    <property type="entry name" value="RNA-binding protein, putative"/>
    <property type="match status" value="1"/>
</dbReference>
<dbReference type="PANTHER" id="PTHR24012">
    <property type="entry name" value="RNA BINDING PROTEIN"/>
    <property type="match status" value="1"/>
</dbReference>
<evidence type="ECO:0000256" key="3">
    <source>
        <dbReference type="PROSITE-ProRule" id="PRU00176"/>
    </source>
</evidence>
<dbReference type="SUPFAM" id="SSF54928">
    <property type="entry name" value="RNA-binding domain, RBD"/>
    <property type="match status" value="1"/>
</dbReference>
<gene>
    <name evidence="6" type="ORF">LDHU3_30.2960</name>
</gene>
<feature type="compositionally biased region" description="Polar residues" evidence="4">
    <location>
        <begin position="405"/>
        <end position="416"/>
    </location>
</feature>
<feature type="compositionally biased region" description="Polar residues" evidence="4">
    <location>
        <begin position="426"/>
        <end position="436"/>
    </location>
</feature>
<evidence type="ECO:0000256" key="4">
    <source>
        <dbReference type="SAM" id="MobiDB-lite"/>
    </source>
</evidence>
<accession>A0A6J8FGK0</accession>
<name>A0A6J8FGK0_LEIDO</name>
<keyword evidence="2 3" id="KW-0694">RNA-binding</keyword>
<dbReference type="InterPro" id="IPR035979">
    <property type="entry name" value="RBD_domain_sf"/>
</dbReference>
<dbReference type="EMBL" id="LR812650">
    <property type="protein sequence ID" value="CAC5432243.1"/>
    <property type="molecule type" value="Genomic_DNA"/>
</dbReference>
<dbReference type="InterPro" id="IPR012677">
    <property type="entry name" value="Nucleotide-bd_a/b_plait_sf"/>
</dbReference>
<feature type="region of interest" description="Disordered" evidence="4">
    <location>
        <begin position="220"/>
        <end position="336"/>
    </location>
</feature>
<protein>
    <submittedName>
        <fullName evidence="6">RNA_recognition_motif._(A.k.a._RRM_RBD_or_RNP_dom ain)/RNA_recognition_motif_(A.k.a._RRM_RBD_or_RNP_domain)_p utative/Pfam:PF00076/Pfam:PF14259</fullName>
    </submittedName>
</protein>
<dbReference type="VEuPathDB" id="TriTrypDB:LDHU3_30.2960"/>
<dbReference type="Proteomes" id="UP000601710">
    <property type="component" value="Chromosome 30"/>
</dbReference>
<dbReference type="SMART" id="SM00360">
    <property type="entry name" value="RRM"/>
    <property type="match status" value="2"/>
</dbReference>
<feature type="domain" description="RRM" evidence="5">
    <location>
        <begin position="5"/>
        <end position="97"/>
    </location>
</feature>
<feature type="compositionally biased region" description="Polar residues" evidence="4">
    <location>
        <begin position="356"/>
        <end position="366"/>
    </location>
</feature>
<dbReference type="GO" id="GO:0003723">
    <property type="term" value="F:RNA binding"/>
    <property type="evidence" value="ECO:0007669"/>
    <property type="project" value="UniProtKB-UniRule"/>
</dbReference>
<dbReference type="SMR" id="A0A6J8FGK0"/>
<feature type="compositionally biased region" description="Pro residues" evidence="4">
    <location>
        <begin position="288"/>
        <end position="299"/>
    </location>
</feature>
<dbReference type="Pfam" id="PF00076">
    <property type="entry name" value="RRM_1"/>
    <property type="match status" value="2"/>
</dbReference>
<evidence type="ECO:0000313" key="7">
    <source>
        <dbReference type="Proteomes" id="UP000601710"/>
    </source>
</evidence>
<dbReference type="VEuPathDB" id="TriTrypDB:LdCL_300027400"/>
<dbReference type="FunFam" id="3.30.70.330:FF:001110">
    <property type="entry name" value="RNA-binding protein, putative"/>
    <property type="match status" value="1"/>
</dbReference>